<keyword evidence="2" id="KW-1185">Reference proteome</keyword>
<dbReference type="RefSeq" id="XP_011681112.1">
    <property type="nucleotide sequence ID" value="XM_011682810.2"/>
</dbReference>
<dbReference type="InParanoid" id="A0A7M7HPM6"/>
<dbReference type="OrthoDB" id="6063244at2759"/>
<evidence type="ECO:0000313" key="2">
    <source>
        <dbReference type="Proteomes" id="UP000007110"/>
    </source>
</evidence>
<dbReference type="OMA" id="RFTHACT"/>
<dbReference type="AlphaFoldDB" id="A0A7M7HPM6"/>
<evidence type="ECO:0008006" key="3">
    <source>
        <dbReference type="Google" id="ProtNLM"/>
    </source>
</evidence>
<proteinExistence type="predicted"/>
<protein>
    <recommendedName>
        <fullName evidence="3">C3H1-type domain-containing protein</fullName>
    </recommendedName>
</protein>
<organism evidence="1 2">
    <name type="scientific">Strongylocentrotus purpuratus</name>
    <name type="common">Purple sea urchin</name>
    <dbReference type="NCBI Taxonomy" id="7668"/>
    <lineage>
        <taxon>Eukaryota</taxon>
        <taxon>Metazoa</taxon>
        <taxon>Echinodermata</taxon>
        <taxon>Eleutherozoa</taxon>
        <taxon>Echinozoa</taxon>
        <taxon>Echinoidea</taxon>
        <taxon>Euechinoidea</taxon>
        <taxon>Echinacea</taxon>
        <taxon>Camarodonta</taxon>
        <taxon>Echinidea</taxon>
        <taxon>Strongylocentrotidae</taxon>
        <taxon>Strongylocentrotus</taxon>
    </lineage>
</organism>
<reference evidence="2" key="1">
    <citation type="submission" date="2015-02" db="EMBL/GenBank/DDBJ databases">
        <title>Genome sequencing for Strongylocentrotus purpuratus.</title>
        <authorList>
            <person name="Murali S."/>
            <person name="Liu Y."/>
            <person name="Vee V."/>
            <person name="English A."/>
            <person name="Wang M."/>
            <person name="Skinner E."/>
            <person name="Han Y."/>
            <person name="Muzny D.M."/>
            <person name="Worley K.C."/>
            <person name="Gibbs R.A."/>
        </authorList>
    </citation>
    <scope>NUCLEOTIDE SEQUENCE</scope>
</reference>
<sequence>MKEKIWRGQYVDLNTLLETQNIATQSMPEAVDEQAPNLAISHEGGRLVLKPATSNKNKIVSIERWTDAFLVYTSIYLEANPTRSHELLKYGQLIRSAASRYYGYGWRDYDVEFRHRMHRKGGLWSSIDGELWLLHVIGGGSPRNMRIQDRPQTQQGSWATKREWATPRGSSTIKFTPNMNKGRAPSRAQNFRGGECYEFNYRSGQCSRQACRFTHACTLCGNKGHGKIHCTGVQRSNLKAIKPNNK</sequence>
<accession>A0A7M7HPM6</accession>
<dbReference type="PANTHER" id="PTHR35558:SF1">
    <property type="entry name" value="ENDONUCLEASE_EXONUCLEASE_PHOSPHATASE DOMAIN-CONTAINING PROTEIN"/>
    <property type="match status" value="1"/>
</dbReference>
<name>A0A7M7HPM6_STRPU</name>
<dbReference type="PANTHER" id="PTHR35558">
    <property type="entry name" value="SGNH_HYDRO DOMAIN-CONTAINING PROTEIN"/>
    <property type="match status" value="1"/>
</dbReference>
<reference evidence="1" key="2">
    <citation type="submission" date="2021-01" db="UniProtKB">
        <authorList>
            <consortium name="EnsemblMetazoa"/>
        </authorList>
    </citation>
    <scope>IDENTIFICATION</scope>
</reference>
<dbReference type="KEGG" id="spu:105446247"/>
<dbReference type="EnsemblMetazoa" id="XM_011682810">
    <property type="protein sequence ID" value="XP_011681112"/>
    <property type="gene ID" value="LOC105446247"/>
</dbReference>
<dbReference type="Proteomes" id="UP000007110">
    <property type="component" value="Unassembled WGS sequence"/>
</dbReference>
<dbReference type="GeneID" id="105446247"/>
<evidence type="ECO:0000313" key="1">
    <source>
        <dbReference type="EnsemblMetazoa" id="XP_011681112"/>
    </source>
</evidence>